<dbReference type="PANTHER" id="PTHR43289:SF34">
    <property type="entry name" value="SERINE_THREONINE-PROTEIN KINASE YBDM-RELATED"/>
    <property type="match status" value="1"/>
</dbReference>
<evidence type="ECO:0000256" key="4">
    <source>
        <dbReference type="ARBA" id="ARBA00022679"/>
    </source>
</evidence>
<feature type="region of interest" description="Disordered" evidence="9">
    <location>
        <begin position="1303"/>
        <end position="1323"/>
    </location>
</feature>
<dbReference type="GO" id="GO:0004674">
    <property type="term" value="F:protein serine/threonine kinase activity"/>
    <property type="evidence" value="ECO:0007669"/>
    <property type="project" value="UniProtKB-KW"/>
</dbReference>
<dbReference type="KEGG" id="fsy:FsymDg_2759"/>
<dbReference type="PROSITE" id="PS50965">
    <property type="entry name" value="NERD"/>
    <property type="match status" value="1"/>
</dbReference>
<feature type="region of interest" description="Disordered" evidence="9">
    <location>
        <begin position="557"/>
        <end position="599"/>
    </location>
</feature>
<dbReference type="RefSeq" id="WP_013874005.1">
    <property type="nucleotide sequence ID" value="NC_015656.1"/>
</dbReference>
<reference evidence="12 13" key="1">
    <citation type="submission" date="2011-05" db="EMBL/GenBank/DDBJ databases">
        <title>Complete sequence of chromosome of Frankia symbiont of Datisca glomerata.</title>
        <authorList>
            <consortium name="US DOE Joint Genome Institute"/>
            <person name="Lucas S."/>
            <person name="Han J."/>
            <person name="Lapidus A."/>
            <person name="Cheng J.-F."/>
            <person name="Goodwin L."/>
            <person name="Pitluck S."/>
            <person name="Peters L."/>
            <person name="Mikhailova N."/>
            <person name="Chertkov O."/>
            <person name="Teshima H."/>
            <person name="Han C."/>
            <person name="Tapia R."/>
            <person name="Land M."/>
            <person name="Hauser L."/>
            <person name="Kyrpides N."/>
            <person name="Ivanova N."/>
            <person name="Pagani I."/>
            <person name="Berry A."/>
            <person name="Pawlowski K."/>
            <person name="Persson T."/>
            <person name="Vanden Heuvel B."/>
            <person name="Benson D."/>
            <person name="Woyke T."/>
        </authorList>
    </citation>
    <scope>NUCLEOTIDE SEQUENCE [LARGE SCALE GENOMIC DNA]</scope>
    <source>
        <strain evidence="13">4085684</strain>
    </source>
</reference>
<keyword evidence="6 12" id="KW-0418">Kinase</keyword>
<evidence type="ECO:0000256" key="1">
    <source>
        <dbReference type="ARBA" id="ARBA00004300"/>
    </source>
</evidence>
<dbReference type="InterPro" id="IPR001245">
    <property type="entry name" value="Ser-Thr/Tyr_kinase_cat_dom"/>
</dbReference>
<evidence type="ECO:0000256" key="5">
    <source>
        <dbReference type="ARBA" id="ARBA00022741"/>
    </source>
</evidence>
<evidence type="ECO:0000256" key="7">
    <source>
        <dbReference type="ARBA" id="ARBA00022840"/>
    </source>
</evidence>
<evidence type="ECO:0000256" key="6">
    <source>
        <dbReference type="ARBA" id="ARBA00022777"/>
    </source>
</evidence>
<dbReference type="STRING" id="656024.FsymDg_2759"/>
<dbReference type="InterPro" id="IPR000719">
    <property type="entry name" value="Prot_kinase_dom"/>
</dbReference>
<dbReference type="GO" id="GO:0000922">
    <property type="term" value="C:spindle pole"/>
    <property type="evidence" value="ECO:0007669"/>
    <property type="project" value="UniProtKB-SubCell"/>
</dbReference>
<feature type="region of interest" description="Disordered" evidence="9">
    <location>
        <begin position="973"/>
        <end position="1000"/>
    </location>
</feature>
<keyword evidence="7" id="KW-0067">ATP-binding</keyword>
<dbReference type="PROSITE" id="PS00108">
    <property type="entry name" value="PROTEIN_KINASE_ST"/>
    <property type="match status" value="1"/>
</dbReference>
<dbReference type="eggNOG" id="COG0515">
    <property type="taxonomic scope" value="Bacteria"/>
</dbReference>
<feature type="region of interest" description="Disordered" evidence="9">
    <location>
        <begin position="1382"/>
        <end position="1409"/>
    </location>
</feature>
<dbReference type="PANTHER" id="PTHR43289">
    <property type="entry name" value="MITOGEN-ACTIVATED PROTEIN KINASE KINASE KINASE 20-RELATED"/>
    <property type="match status" value="1"/>
</dbReference>
<dbReference type="SUPFAM" id="SSF47789">
    <property type="entry name" value="C-terminal domain of RNA polymerase alpha subunit"/>
    <property type="match status" value="1"/>
</dbReference>
<protein>
    <submittedName>
        <fullName evidence="12">Serine/threonine protein kinase</fullName>
    </submittedName>
</protein>
<feature type="domain" description="Protein kinase" evidence="10">
    <location>
        <begin position="604"/>
        <end position="859"/>
    </location>
</feature>
<keyword evidence="13" id="KW-1185">Reference proteome</keyword>
<evidence type="ECO:0000256" key="9">
    <source>
        <dbReference type="SAM" id="MobiDB-lite"/>
    </source>
</evidence>
<dbReference type="NCBIfam" id="NF033442">
    <property type="entry name" value="BREX_PglW"/>
    <property type="match status" value="1"/>
</dbReference>
<gene>
    <name evidence="12" type="ordered locus">FsymDg_2759</name>
</gene>
<keyword evidence="5" id="KW-0547">Nucleotide-binding</keyword>
<feature type="domain" description="NERD" evidence="11">
    <location>
        <begin position="14"/>
        <end position="132"/>
    </location>
</feature>
<dbReference type="PROSITE" id="PS50011">
    <property type="entry name" value="PROTEIN_KINASE_DOM"/>
    <property type="match status" value="2"/>
</dbReference>
<dbReference type="SMART" id="SM00220">
    <property type="entry name" value="S_TKc"/>
    <property type="match status" value="1"/>
</dbReference>
<dbReference type="GO" id="GO:0005524">
    <property type="term" value="F:ATP binding"/>
    <property type="evidence" value="ECO:0007669"/>
    <property type="project" value="UniProtKB-KW"/>
</dbReference>
<dbReference type="InterPro" id="IPR008271">
    <property type="entry name" value="Ser/Thr_kinase_AS"/>
</dbReference>
<comment type="subcellular location">
    <subcellularLocation>
        <location evidence="1">Cytoplasm</location>
        <location evidence="1">Cytoskeleton</location>
        <location evidence="1">Microtubule organizing center</location>
        <location evidence="1">Centrosome</location>
    </subcellularLocation>
    <subcellularLocation>
        <location evidence="2">Cytoplasm</location>
        <location evidence="2">Cytoskeleton</location>
        <location evidence="2">Spindle pole</location>
    </subcellularLocation>
</comment>
<keyword evidence="8" id="KW-0963">Cytoplasm</keyword>
<proteinExistence type="inferred from homology"/>
<dbReference type="EMBL" id="CP002801">
    <property type="protein sequence ID" value="AEH10096.1"/>
    <property type="molecule type" value="Genomic_DNA"/>
</dbReference>
<evidence type="ECO:0000256" key="3">
    <source>
        <dbReference type="ARBA" id="ARBA00010886"/>
    </source>
</evidence>
<evidence type="ECO:0000259" key="11">
    <source>
        <dbReference type="PROSITE" id="PS50965"/>
    </source>
</evidence>
<name>F8B5A7_9ACTN</name>
<evidence type="ECO:0000256" key="2">
    <source>
        <dbReference type="ARBA" id="ARBA00004647"/>
    </source>
</evidence>
<dbReference type="Pfam" id="PF00069">
    <property type="entry name" value="Pkinase"/>
    <property type="match status" value="1"/>
</dbReference>
<evidence type="ECO:0000313" key="12">
    <source>
        <dbReference type="EMBL" id="AEH10096.1"/>
    </source>
</evidence>
<dbReference type="Proteomes" id="UP000001549">
    <property type="component" value="Chromosome"/>
</dbReference>
<organism evidence="12 13">
    <name type="scientific">Candidatus Protofrankia datiscae</name>
    <dbReference type="NCBI Taxonomy" id="2716812"/>
    <lineage>
        <taxon>Bacteria</taxon>
        <taxon>Bacillati</taxon>
        <taxon>Actinomycetota</taxon>
        <taxon>Actinomycetes</taxon>
        <taxon>Frankiales</taxon>
        <taxon>Frankiaceae</taxon>
        <taxon>Protofrankia</taxon>
    </lineage>
</organism>
<evidence type="ECO:0000256" key="8">
    <source>
        <dbReference type="ARBA" id="ARBA00023212"/>
    </source>
</evidence>
<dbReference type="Gene3D" id="3.30.200.20">
    <property type="entry name" value="Phosphorylase Kinase, domain 1"/>
    <property type="match status" value="1"/>
</dbReference>
<feature type="region of interest" description="Disordered" evidence="9">
    <location>
        <begin position="153"/>
        <end position="186"/>
    </location>
</feature>
<dbReference type="Pfam" id="PF07714">
    <property type="entry name" value="PK_Tyr_Ser-Thr"/>
    <property type="match status" value="1"/>
</dbReference>
<dbReference type="Pfam" id="PF08378">
    <property type="entry name" value="NERD"/>
    <property type="match status" value="1"/>
</dbReference>
<keyword evidence="4" id="KW-0808">Transferase</keyword>
<dbReference type="InterPro" id="IPR049832">
    <property type="entry name" value="BREX_PglW"/>
</dbReference>
<dbReference type="Gene3D" id="1.10.150.20">
    <property type="entry name" value="5' to 3' exonuclease, C-terminal subdomain"/>
    <property type="match status" value="1"/>
</dbReference>
<evidence type="ECO:0000313" key="13">
    <source>
        <dbReference type="Proteomes" id="UP000001549"/>
    </source>
</evidence>
<dbReference type="InterPro" id="IPR011009">
    <property type="entry name" value="Kinase-like_dom_sf"/>
</dbReference>
<dbReference type="HOGENOM" id="CLU_005315_0_0_11"/>
<feature type="compositionally biased region" description="Low complexity" evidence="9">
    <location>
        <begin position="881"/>
        <end position="912"/>
    </location>
</feature>
<accession>F8B5A7</accession>
<dbReference type="InterPro" id="IPR011528">
    <property type="entry name" value="NERD"/>
</dbReference>
<dbReference type="Gene3D" id="1.10.510.10">
    <property type="entry name" value="Transferase(Phosphotransferase) domain 1"/>
    <property type="match status" value="2"/>
</dbReference>
<keyword evidence="8" id="KW-0206">Cytoskeleton</keyword>
<keyword evidence="12" id="KW-0723">Serine/threonine-protein kinase</keyword>
<dbReference type="GO" id="GO:0005813">
    <property type="term" value="C:centrosome"/>
    <property type="evidence" value="ECO:0007669"/>
    <property type="project" value="UniProtKB-SubCell"/>
</dbReference>
<comment type="similarity">
    <text evidence="3">Belongs to the protein kinase superfamily. NEK Ser/Thr protein kinase family. NIMA subfamily.</text>
</comment>
<feature type="compositionally biased region" description="Gly residues" evidence="9">
    <location>
        <begin position="1536"/>
        <end position="1546"/>
    </location>
</feature>
<feature type="region of interest" description="Disordered" evidence="9">
    <location>
        <begin position="860"/>
        <end position="912"/>
    </location>
</feature>
<dbReference type="SUPFAM" id="SSF56112">
    <property type="entry name" value="Protein kinase-like (PK-like)"/>
    <property type="match status" value="2"/>
</dbReference>
<feature type="domain" description="Protein kinase" evidence="10">
    <location>
        <begin position="235"/>
        <end position="543"/>
    </location>
</feature>
<feature type="region of interest" description="Disordered" evidence="9">
    <location>
        <begin position="1526"/>
        <end position="1561"/>
    </location>
</feature>
<sequence length="1656" mass="177380">MREGQGRWETVTPSQFPHEREALEHVRRLLPDAEPYRAWSNFTFTATTGHIREVDLLVVARGGVYLIEIKSLVGRLTASGSNWTQHRDSGDTRIFDNPLHLANQKSKELRSLLENAGRASRTRTRIPFIQPVVFLSNPTLRVELPDHQLHWVFGPERGTPGGATDQSASNRSSGSSGRGGRGGMTLPPIWSGLLDAPLRDERQRVTPELSKALARLLPAAGIARSRRHQRVGSWQLEFPAFDSGPTWQDYHAAHVQVASERRRVRIYLVERAAGEAERAEREAAARREFLVLHGINHPGIVQVDGLESHEAGPALIFRHRPDEMRLDHYLDRYGDRLDAGTRLSMIRQLVETVDYAHGRHLYHRALAARSVLVVPSRGRGGRAAGGNGDGTGGQGWFAPKLMISDWQAAARDTGSGTGALTSTATGALTRTSRELAVEPAARFLPHLELAAASYLAPEIGAPYPDPVGIDVFGLGALAYLILTGQPPADGPNALKARLEQSGGLQPAEVVDSLSETANELVAQATRPLPDDRFASVGELLDWLLLVEDEFTRPDVPVALLGDGAAGDGPPTDPSTPEQAGPEPEPEPEPDPLEAQRGDLVGGEWRIRERLGTGSTSRAFLTHNEKTSRDEVLKVALSDERAARLEHEASVLGRLNDSRVIRLARPDTLVVGGRTVLVLDHAGEQTVARRLREGRLSVDELETYSDYLFGAVDYLDGEGVAHRDLKPDNIVIRRRPNRTYQLVLIDFSLANISVRDTTAGTPRYLDPFLGAGTRTTYDDHAERYALAVTLHEMASGELPLWGNGAAGERFTEGPPAVVTEAFDPAIRAGLTSFFLRALDREATRRFASLKDMRDAWQAVFRAADSTPPTPTVHPSGDGRPSPGMLGPHPAGPAGAADEKAAQQARDQAAAAATADTPLEAAGLSPRAVSAAHRLNATTVGELLALGSKEIISLPGTGAKTRQELQSRIRLWRRALAGPPAGTTSADTPDRPTPDGRQPADATAMTTTAVPAVQDYARMPVEDLADRLLPRVLSGGRGDTEREATRLLLGLPDASGALPDVPLWAPQQQIAERVGVTSGRIAQVLTARRRAWRADDAVRSVHDELVEILGDAGRVMGFDELVTAVLARHGSSPRRSRPERHALAAAAVRAALETVDLDSEPRLARRRFYERTLVALEAADDDGPLTPAAPALFAYAIALGRTADRLARAEELPAPATVLRELAAVRAVPAAGSADDADDAGLADGGTPAAVDGLAGLPPLEAQRLVRLAAAASRTAAANARLEIYPRDLDLVRTLRLAQAGVLPTRPAAVPPRPGGGPDERPDRPLLDVATIHERVRNRFPGLTTELPTHPALDGPLAAAGFALEWDAARDGYVPPHGLLSSTGIGSTGSGSRATPVVRQPTDLGSKPVRTVFDSPDRAAAALAEQRLAAAVEAGGFRALTVRRNHYLAARAELARPHRFAAEPVDVAAVFLDALHAEVDPRLKPTWATILRADAAEPGSRAAGNLAEYVRTAWERAAPLLAELVDAPASRTDPDGAGPDGVGSGHAGAGRTEPGHAEPGRIRPGGWPAPLLLHDAGVFGRYGGRGLDVLFALAERARDGGRPLWVLCPTTEPTRPPRLGGALVQLVTESEWIALPDAWVTNRHRSADEHTGLTDKAS</sequence>
<evidence type="ECO:0000259" key="10">
    <source>
        <dbReference type="PROSITE" id="PS50011"/>
    </source>
</evidence>